<keyword evidence="2 4" id="KW-0472">Membrane</keyword>
<organism evidence="5 6">
    <name type="scientific">Mycolicibacterium vanbaalenii</name>
    <name type="common">Mycobacterium vanbaalenii</name>
    <dbReference type="NCBI Taxonomy" id="110539"/>
    <lineage>
        <taxon>Bacteria</taxon>
        <taxon>Bacillati</taxon>
        <taxon>Actinomycetota</taxon>
        <taxon>Actinomycetes</taxon>
        <taxon>Mycobacteriales</taxon>
        <taxon>Mycobacteriaceae</taxon>
        <taxon>Mycolicibacterium</taxon>
    </lineage>
</organism>
<dbReference type="GO" id="GO:0016020">
    <property type="term" value="C:membrane"/>
    <property type="evidence" value="ECO:0007669"/>
    <property type="project" value="UniProtKB-SubCell"/>
</dbReference>
<protein>
    <recommendedName>
        <fullName evidence="7">Outer membrane protein</fullName>
    </recommendedName>
</protein>
<sequence length="207" mass="21913">MFSTFRSREARLTEGDAFETDDESEDTAPPTDDGAEAIADVGAGRRRRSVTRALTFGVLPVVLLLLATAAGFLKWQLVSTQAELKASNESVRAASEGTVALLTYEPDSVDTDLVAARQNLTGGFLDAFTTLTDDVVIPGAKQQRIFSTAAVSAAAPISATAHHAVVIVFVNQTTTVADDPPTETASSVKVTLDNVDGRWLISDFTPL</sequence>
<evidence type="ECO:0000256" key="4">
    <source>
        <dbReference type="SAM" id="Phobius"/>
    </source>
</evidence>
<dbReference type="Proteomes" id="UP000430146">
    <property type="component" value="Unassembled WGS sequence"/>
</dbReference>
<comment type="subcellular location">
    <subcellularLocation>
        <location evidence="1">Membrane</location>
    </subcellularLocation>
</comment>
<evidence type="ECO:0000313" key="5">
    <source>
        <dbReference type="EMBL" id="CAA0105514.1"/>
    </source>
</evidence>
<feature type="compositionally biased region" description="Acidic residues" evidence="3">
    <location>
        <begin position="16"/>
        <end position="26"/>
    </location>
</feature>
<evidence type="ECO:0008006" key="7">
    <source>
        <dbReference type="Google" id="ProtNLM"/>
    </source>
</evidence>
<dbReference type="PANTHER" id="PTHR37042:SF4">
    <property type="entry name" value="OUTER MEMBRANE PROTEIN RV1973"/>
    <property type="match status" value="1"/>
</dbReference>
<evidence type="ECO:0000256" key="3">
    <source>
        <dbReference type="SAM" id="MobiDB-lite"/>
    </source>
</evidence>
<keyword evidence="6" id="KW-1185">Reference proteome</keyword>
<evidence type="ECO:0000256" key="2">
    <source>
        <dbReference type="ARBA" id="ARBA00023136"/>
    </source>
</evidence>
<reference evidence="5 6" key="1">
    <citation type="submission" date="2019-11" db="EMBL/GenBank/DDBJ databases">
        <authorList>
            <person name="Holert J."/>
        </authorList>
    </citation>
    <scope>NUCLEOTIDE SEQUENCE [LARGE SCALE GENOMIC DNA]</scope>
    <source>
        <strain evidence="5">BC8_1</strain>
    </source>
</reference>
<name>A0A5S9PMA5_MYCVN</name>
<feature type="compositionally biased region" description="Basic and acidic residues" evidence="3">
    <location>
        <begin position="1"/>
        <end position="14"/>
    </location>
</feature>
<feature type="region of interest" description="Disordered" evidence="3">
    <location>
        <begin position="1"/>
        <end position="40"/>
    </location>
</feature>
<gene>
    <name evidence="5" type="ORF">AELLOGFF_03570</name>
</gene>
<proteinExistence type="predicted"/>
<evidence type="ECO:0000256" key="1">
    <source>
        <dbReference type="ARBA" id="ARBA00004370"/>
    </source>
</evidence>
<dbReference type="OrthoDB" id="3536396at2"/>
<dbReference type="EMBL" id="CACSIP010000010">
    <property type="protein sequence ID" value="CAA0105514.1"/>
    <property type="molecule type" value="Genomic_DNA"/>
</dbReference>
<dbReference type="AlphaFoldDB" id="A0A5S9PMA5"/>
<keyword evidence="4" id="KW-0812">Transmembrane</keyword>
<dbReference type="RefSeq" id="WP_159229835.1">
    <property type="nucleotide sequence ID" value="NZ_CACSIP010000010.1"/>
</dbReference>
<keyword evidence="4" id="KW-1133">Transmembrane helix</keyword>
<evidence type="ECO:0000313" key="6">
    <source>
        <dbReference type="Proteomes" id="UP000430146"/>
    </source>
</evidence>
<feature type="transmembrane region" description="Helical" evidence="4">
    <location>
        <begin position="53"/>
        <end position="73"/>
    </location>
</feature>
<dbReference type="PANTHER" id="PTHR37042">
    <property type="entry name" value="OUTER MEMBRANE PROTEIN RV1973"/>
    <property type="match status" value="1"/>
</dbReference>
<accession>A0A5S9PMA5</accession>